<dbReference type="HOGENOM" id="CLU_2757523_0_0_1"/>
<dbReference type="AlphaFoldDB" id="G2YXD2"/>
<dbReference type="Proteomes" id="UP000008177">
    <property type="component" value="Unplaced contigs"/>
</dbReference>
<evidence type="ECO:0000313" key="1">
    <source>
        <dbReference type="EMBL" id="CCD56370.1"/>
    </source>
</evidence>
<accession>G2YXD2</accession>
<gene>
    <name evidence="1" type="ORF">BofuT4_uP149800.1</name>
</gene>
<dbReference type="EMBL" id="FQ790359">
    <property type="protein sequence ID" value="CCD56370.1"/>
    <property type="molecule type" value="Genomic_DNA"/>
</dbReference>
<reference evidence="2" key="1">
    <citation type="journal article" date="2011" name="PLoS Genet.">
        <title>Genomic analysis of the necrotrophic fungal pathogens Sclerotinia sclerotiorum and Botrytis cinerea.</title>
        <authorList>
            <person name="Amselem J."/>
            <person name="Cuomo C.A."/>
            <person name="van Kan J.A."/>
            <person name="Viaud M."/>
            <person name="Benito E.P."/>
            <person name="Couloux A."/>
            <person name="Coutinho P.M."/>
            <person name="de Vries R.P."/>
            <person name="Dyer P.S."/>
            <person name="Fillinger S."/>
            <person name="Fournier E."/>
            <person name="Gout L."/>
            <person name="Hahn M."/>
            <person name="Kohn L."/>
            <person name="Lapalu N."/>
            <person name="Plummer K.M."/>
            <person name="Pradier J.M."/>
            <person name="Quevillon E."/>
            <person name="Sharon A."/>
            <person name="Simon A."/>
            <person name="ten Have A."/>
            <person name="Tudzynski B."/>
            <person name="Tudzynski P."/>
            <person name="Wincker P."/>
            <person name="Andrew M."/>
            <person name="Anthouard V."/>
            <person name="Beever R.E."/>
            <person name="Beffa R."/>
            <person name="Benoit I."/>
            <person name="Bouzid O."/>
            <person name="Brault B."/>
            <person name="Chen Z."/>
            <person name="Choquer M."/>
            <person name="Collemare J."/>
            <person name="Cotton P."/>
            <person name="Danchin E.G."/>
            <person name="Da Silva C."/>
            <person name="Gautier A."/>
            <person name="Giraud C."/>
            <person name="Giraud T."/>
            <person name="Gonzalez C."/>
            <person name="Grossetete S."/>
            <person name="Guldener U."/>
            <person name="Henrissat B."/>
            <person name="Howlett B.J."/>
            <person name="Kodira C."/>
            <person name="Kretschmer M."/>
            <person name="Lappartient A."/>
            <person name="Leroch M."/>
            <person name="Levis C."/>
            <person name="Mauceli E."/>
            <person name="Neuveglise C."/>
            <person name="Oeser B."/>
            <person name="Pearson M."/>
            <person name="Poulain J."/>
            <person name="Poussereau N."/>
            <person name="Quesneville H."/>
            <person name="Rascle C."/>
            <person name="Schumacher J."/>
            <person name="Segurens B."/>
            <person name="Sexton A."/>
            <person name="Silva E."/>
            <person name="Sirven C."/>
            <person name="Soanes D.M."/>
            <person name="Talbot N.J."/>
            <person name="Templeton M."/>
            <person name="Yandava C."/>
            <person name="Yarden O."/>
            <person name="Zeng Q."/>
            <person name="Rollins J.A."/>
            <person name="Lebrun M.H."/>
            <person name="Dickman M."/>
        </authorList>
    </citation>
    <scope>NUCLEOTIDE SEQUENCE [LARGE SCALE GENOMIC DNA]</scope>
    <source>
        <strain evidence="2">T4</strain>
    </source>
</reference>
<protein>
    <submittedName>
        <fullName evidence="1">Uncharacterized protein</fullName>
    </submittedName>
</protein>
<sequence>MLRTAAIINDVYRPLLEALAFISTSDIPHRECHLYSTTQDNFSARMDEYMDGNLESPFHIKITNSTISLS</sequence>
<name>G2YXD2_BOTF4</name>
<proteinExistence type="predicted"/>
<evidence type="ECO:0000313" key="2">
    <source>
        <dbReference type="Proteomes" id="UP000008177"/>
    </source>
</evidence>
<organism evidence="1 2">
    <name type="scientific">Botryotinia fuckeliana (strain T4)</name>
    <name type="common">Noble rot fungus</name>
    <name type="synonym">Botrytis cinerea</name>
    <dbReference type="NCBI Taxonomy" id="999810"/>
    <lineage>
        <taxon>Eukaryota</taxon>
        <taxon>Fungi</taxon>
        <taxon>Dikarya</taxon>
        <taxon>Ascomycota</taxon>
        <taxon>Pezizomycotina</taxon>
        <taxon>Leotiomycetes</taxon>
        <taxon>Helotiales</taxon>
        <taxon>Sclerotiniaceae</taxon>
        <taxon>Botrytis</taxon>
    </lineage>
</organism>
<dbReference type="InParanoid" id="G2YXD2"/>